<gene>
    <name evidence="1" type="ORF">RM423_16950</name>
</gene>
<sequence length="40" mass="4508">MMGTTCVPEHAEQAHRLLQDDENLGRVALVINHDHPQEDS</sequence>
<organism evidence="1 2">
    <name type="scientific">Jatrophihabitans lederbergiae</name>
    <dbReference type="NCBI Taxonomy" id="3075547"/>
    <lineage>
        <taxon>Bacteria</taxon>
        <taxon>Bacillati</taxon>
        <taxon>Actinomycetota</taxon>
        <taxon>Actinomycetes</taxon>
        <taxon>Jatrophihabitantales</taxon>
        <taxon>Jatrophihabitantaceae</taxon>
        <taxon>Jatrophihabitans</taxon>
    </lineage>
</organism>
<reference evidence="2" key="1">
    <citation type="submission" date="2023-07" db="EMBL/GenBank/DDBJ databases">
        <title>30 novel species of actinomycetes from the DSMZ collection.</title>
        <authorList>
            <person name="Nouioui I."/>
        </authorList>
    </citation>
    <scope>NUCLEOTIDE SEQUENCE [LARGE SCALE GENOMIC DNA]</scope>
    <source>
        <strain evidence="2">DSM 44399</strain>
    </source>
</reference>
<dbReference type="Proteomes" id="UP001183176">
    <property type="component" value="Unassembled WGS sequence"/>
</dbReference>
<proteinExistence type="predicted"/>
<dbReference type="EMBL" id="JAVREH010000028">
    <property type="protein sequence ID" value="MDT0263080.1"/>
    <property type="molecule type" value="Genomic_DNA"/>
</dbReference>
<evidence type="ECO:0000313" key="1">
    <source>
        <dbReference type="EMBL" id="MDT0263080.1"/>
    </source>
</evidence>
<dbReference type="RefSeq" id="WP_311424227.1">
    <property type="nucleotide sequence ID" value="NZ_JAVREH010000028.1"/>
</dbReference>
<name>A0ABU2JDL8_9ACTN</name>
<accession>A0ABU2JDL8</accession>
<protein>
    <submittedName>
        <fullName evidence="1">Uncharacterized protein</fullName>
    </submittedName>
</protein>
<keyword evidence="2" id="KW-1185">Reference proteome</keyword>
<evidence type="ECO:0000313" key="2">
    <source>
        <dbReference type="Proteomes" id="UP001183176"/>
    </source>
</evidence>
<comment type="caution">
    <text evidence="1">The sequence shown here is derived from an EMBL/GenBank/DDBJ whole genome shotgun (WGS) entry which is preliminary data.</text>
</comment>